<dbReference type="eggNOG" id="COG3735">
    <property type="taxonomic scope" value="Bacteria"/>
</dbReference>
<gene>
    <name evidence="2" type="ORF">L284_03095</name>
</gene>
<protein>
    <recommendedName>
        <fullName evidence="4">Conjugative transfer protein GumN</fullName>
    </recommendedName>
</protein>
<evidence type="ECO:0000313" key="3">
    <source>
        <dbReference type="Proteomes" id="UP000015527"/>
    </source>
</evidence>
<dbReference type="Proteomes" id="UP000015527">
    <property type="component" value="Unassembled WGS sequence"/>
</dbReference>
<dbReference type="AlphaFoldDB" id="T0JAD8"/>
<proteinExistence type="predicted"/>
<evidence type="ECO:0000313" key="2">
    <source>
        <dbReference type="EMBL" id="EQB18859.1"/>
    </source>
</evidence>
<organism evidence="2 3">
    <name type="scientific">Novosphingobium lindaniclasticum LE124</name>
    <dbReference type="NCBI Taxonomy" id="1096930"/>
    <lineage>
        <taxon>Bacteria</taxon>
        <taxon>Pseudomonadati</taxon>
        <taxon>Pseudomonadota</taxon>
        <taxon>Alphaproteobacteria</taxon>
        <taxon>Sphingomonadales</taxon>
        <taxon>Sphingomonadaceae</taxon>
        <taxon>Novosphingobium</taxon>
    </lineage>
</organism>
<dbReference type="PATRIC" id="fig|1096930.3.peg.610"/>
<reference evidence="2 3" key="1">
    <citation type="journal article" date="2013" name="Genome Announc.">
        <title>Genome Sequence of Novosphingobium lindaniclasticum LE124T, Isolated from a Hexachlorocyclohexane Dumpsite.</title>
        <authorList>
            <person name="Saxena A."/>
            <person name="Nayyar N."/>
            <person name="Sangwan N."/>
            <person name="Kumari R."/>
            <person name="Khurana J.P."/>
            <person name="Lal R."/>
        </authorList>
    </citation>
    <scope>NUCLEOTIDE SEQUENCE [LARGE SCALE GENOMIC DNA]</scope>
    <source>
        <strain evidence="2 3">LE124</strain>
    </source>
</reference>
<dbReference type="PANTHER" id="PTHR40590">
    <property type="entry name" value="CYTOPLASMIC PROTEIN-RELATED"/>
    <property type="match status" value="1"/>
</dbReference>
<name>T0JAD8_9SPHN</name>
<evidence type="ECO:0008006" key="4">
    <source>
        <dbReference type="Google" id="ProtNLM"/>
    </source>
</evidence>
<dbReference type="EMBL" id="ATHL01000028">
    <property type="protein sequence ID" value="EQB18859.1"/>
    <property type="molecule type" value="Genomic_DNA"/>
</dbReference>
<keyword evidence="3" id="KW-1185">Reference proteome</keyword>
<dbReference type="Pfam" id="PF01963">
    <property type="entry name" value="TraB_PrgY_gumN"/>
    <property type="match status" value="1"/>
</dbReference>
<dbReference type="CDD" id="cd14789">
    <property type="entry name" value="Tiki"/>
    <property type="match status" value="1"/>
</dbReference>
<feature type="chain" id="PRO_5004578000" description="Conjugative transfer protein GumN" evidence="1">
    <location>
        <begin position="43"/>
        <end position="324"/>
    </location>
</feature>
<dbReference type="InterPro" id="IPR002816">
    <property type="entry name" value="TraB/PrgY/GumN_fam"/>
</dbReference>
<keyword evidence="1" id="KW-0732">Signal</keyword>
<evidence type="ECO:0000256" key="1">
    <source>
        <dbReference type="SAM" id="SignalP"/>
    </source>
</evidence>
<accession>T0JAD8</accession>
<dbReference type="InterPro" id="IPR047111">
    <property type="entry name" value="YbaP-like"/>
</dbReference>
<dbReference type="PANTHER" id="PTHR40590:SF1">
    <property type="entry name" value="CYTOPLASMIC PROTEIN"/>
    <property type="match status" value="1"/>
</dbReference>
<comment type="caution">
    <text evidence="2">The sequence shown here is derived from an EMBL/GenBank/DDBJ whole genome shotgun (WGS) entry which is preliminary data.</text>
</comment>
<feature type="signal peptide" evidence="1">
    <location>
        <begin position="1"/>
        <end position="42"/>
    </location>
</feature>
<sequence length="324" mass="35975">MMLLRLHSLLSFQGNPMIFSSARRLRLTAFVPLFLFAPPVLAQAAPAAMAEARPETAAPDHPALWKIADQDTTIYLFGTIHILPENADWFHGPVKAAFDAADLLVTETAVNAPQTLQNAFMEKGLRRDGKTLRESLNAKEREKFEKSLSDLHLPLNIFDQFQPWYAGLLLTLLPLKAAGYDQSNGIETQIEAKAAARNLSGHPLETADYQIGLFAGLPEKSQLNYLNEVVEQLPTLREDIAKLVQAWKTGRAEELAELLNEDESDELMRKVLLSDRNKAWAKWLKARMDEPGVVFVAVGAGHLAGRGSVQDELAKVGFRSVRVQ</sequence>